<reference evidence="2" key="1">
    <citation type="submission" date="2015-01" db="EMBL/GenBank/DDBJ databases">
        <authorList>
            <person name="Aksoy S."/>
            <person name="Warren W."/>
            <person name="Wilson R.K."/>
        </authorList>
    </citation>
    <scope>NUCLEOTIDE SEQUENCE [LARGE SCALE GENOMIC DNA]</scope>
    <source>
        <strain evidence="2">IAEA</strain>
    </source>
</reference>
<organism evidence="1 2">
    <name type="scientific">Glossina palpalis gambiensis</name>
    <dbReference type="NCBI Taxonomy" id="67801"/>
    <lineage>
        <taxon>Eukaryota</taxon>
        <taxon>Metazoa</taxon>
        <taxon>Ecdysozoa</taxon>
        <taxon>Arthropoda</taxon>
        <taxon>Hexapoda</taxon>
        <taxon>Insecta</taxon>
        <taxon>Pterygota</taxon>
        <taxon>Neoptera</taxon>
        <taxon>Endopterygota</taxon>
        <taxon>Diptera</taxon>
        <taxon>Brachycera</taxon>
        <taxon>Muscomorpha</taxon>
        <taxon>Hippoboscoidea</taxon>
        <taxon>Glossinidae</taxon>
        <taxon>Glossina</taxon>
    </lineage>
</organism>
<dbReference type="EMBL" id="JXJN01002835">
    <property type="status" value="NOT_ANNOTATED_CDS"/>
    <property type="molecule type" value="Genomic_DNA"/>
</dbReference>
<evidence type="ECO:0000313" key="1">
    <source>
        <dbReference type="EnsemblMetazoa" id="GPPI007085-PA"/>
    </source>
</evidence>
<dbReference type="AlphaFoldDB" id="A0A1B0ASJ7"/>
<dbReference type="EMBL" id="JXJN01002836">
    <property type="status" value="NOT_ANNOTATED_CDS"/>
    <property type="molecule type" value="Genomic_DNA"/>
</dbReference>
<dbReference type="Proteomes" id="UP000092460">
    <property type="component" value="Unassembled WGS sequence"/>
</dbReference>
<accession>A0A1B0ASJ7</accession>
<evidence type="ECO:0000313" key="2">
    <source>
        <dbReference type="Proteomes" id="UP000092460"/>
    </source>
</evidence>
<reference evidence="1" key="2">
    <citation type="submission" date="2020-05" db="UniProtKB">
        <authorList>
            <consortium name="EnsemblMetazoa"/>
        </authorList>
    </citation>
    <scope>IDENTIFICATION</scope>
    <source>
        <strain evidence="1">IAEA</strain>
    </source>
</reference>
<dbReference type="EnsemblMetazoa" id="GPPI007085-RA">
    <property type="protein sequence ID" value="GPPI007085-PA"/>
    <property type="gene ID" value="GPPI007085"/>
</dbReference>
<dbReference type="VEuPathDB" id="VectorBase:GPPI007085"/>
<proteinExistence type="predicted"/>
<sequence length="155" mass="17863">MQNSEDRETRQTHEKVLDSVLERISKDFSLTYNTTDQGRAILRHNQMRFRLEPQLLGEYLRSRAKRNMTSLSMPARGCETRSFMTDQVLSYSSTHLLWNLACDTAEAGKRENKIKEFAGDEEHAKLKASKAHMKISDNTVDNVLGTRDLISELQE</sequence>
<keyword evidence="2" id="KW-1185">Reference proteome</keyword>
<name>A0A1B0ASJ7_9MUSC</name>
<protein>
    <submittedName>
        <fullName evidence="1">Uncharacterized protein</fullName>
    </submittedName>
</protein>